<dbReference type="GO" id="GO:0003700">
    <property type="term" value="F:DNA-binding transcription factor activity"/>
    <property type="evidence" value="ECO:0007669"/>
    <property type="project" value="TreeGrafter"/>
</dbReference>
<dbReference type="GO" id="GO:0000976">
    <property type="term" value="F:transcription cis-regulatory region binding"/>
    <property type="evidence" value="ECO:0007669"/>
    <property type="project" value="TreeGrafter"/>
</dbReference>
<organism evidence="4 5">
    <name type="scientific">Amycolatopsis mongoliensis</name>
    <dbReference type="NCBI Taxonomy" id="715475"/>
    <lineage>
        <taxon>Bacteria</taxon>
        <taxon>Bacillati</taxon>
        <taxon>Actinomycetota</taxon>
        <taxon>Actinomycetes</taxon>
        <taxon>Pseudonocardiales</taxon>
        <taxon>Pseudonocardiaceae</taxon>
        <taxon>Amycolatopsis</taxon>
    </lineage>
</organism>
<dbReference type="SUPFAM" id="SSF46689">
    <property type="entry name" value="Homeodomain-like"/>
    <property type="match status" value="1"/>
</dbReference>
<proteinExistence type="predicted"/>
<dbReference type="PANTHER" id="PTHR30055:SF235">
    <property type="entry name" value="TRANSCRIPTIONAL REGULATORY PROTEIN"/>
    <property type="match status" value="1"/>
</dbReference>
<evidence type="ECO:0000313" key="4">
    <source>
        <dbReference type="EMBL" id="WIX98834.1"/>
    </source>
</evidence>
<dbReference type="KEGG" id="amog:QRX60_32875"/>
<dbReference type="InterPro" id="IPR050109">
    <property type="entry name" value="HTH-type_TetR-like_transc_reg"/>
</dbReference>
<keyword evidence="5" id="KW-1185">Reference proteome</keyword>
<dbReference type="PROSITE" id="PS50977">
    <property type="entry name" value="HTH_TETR_2"/>
    <property type="match status" value="1"/>
</dbReference>
<protein>
    <submittedName>
        <fullName evidence="4">Helix-turn-helix domain-containing protein</fullName>
    </submittedName>
</protein>
<dbReference type="InterPro" id="IPR009057">
    <property type="entry name" value="Homeodomain-like_sf"/>
</dbReference>
<gene>
    <name evidence="4" type="ORF">QRX60_32875</name>
</gene>
<dbReference type="InterPro" id="IPR001647">
    <property type="entry name" value="HTH_TetR"/>
</dbReference>
<dbReference type="Gene3D" id="1.10.357.10">
    <property type="entry name" value="Tetracycline Repressor, domain 2"/>
    <property type="match status" value="1"/>
</dbReference>
<evidence type="ECO:0000256" key="2">
    <source>
        <dbReference type="PROSITE-ProRule" id="PRU00335"/>
    </source>
</evidence>
<reference evidence="4 5" key="1">
    <citation type="submission" date="2023-06" db="EMBL/GenBank/DDBJ databases">
        <authorList>
            <person name="Oyuntsetseg B."/>
            <person name="Kim S.B."/>
        </authorList>
    </citation>
    <scope>NUCLEOTIDE SEQUENCE [LARGE SCALE GENOMIC DNA]</scope>
    <source>
        <strain evidence="4 5">4-36</strain>
    </source>
</reference>
<name>A0A9Y2JHX1_9PSEU</name>
<dbReference type="RefSeq" id="WP_285995317.1">
    <property type="nucleotide sequence ID" value="NZ_CP127295.1"/>
</dbReference>
<dbReference type="AlphaFoldDB" id="A0A9Y2JHX1"/>
<evidence type="ECO:0000256" key="1">
    <source>
        <dbReference type="ARBA" id="ARBA00023125"/>
    </source>
</evidence>
<dbReference type="EMBL" id="CP127295">
    <property type="protein sequence ID" value="WIX98834.1"/>
    <property type="molecule type" value="Genomic_DNA"/>
</dbReference>
<accession>A0A9Y2JHX1</accession>
<evidence type="ECO:0000313" key="5">
    <source>
        <dbReference type="Proteomes" id="UP001239397"/>
    </source>
</evidence>
<feature type="domain" description="HTH tetR-type" evidence="3">
    <location>
        <begin position="8"/>
        <end position="68"/>
    </location>
</feature>
<dbReference type="Pfam" id="PF00440">
    <property type="entry name" value="TetR_N"/>
    <property type="match status" value="1"/>
</dbReference>
<feature type="DNA-binding region" description="H-T-H motif" evidence="2">
    <location>
        <begin position="31"/>
        <end position="50"/>
    </location>
</feature>
<dbReference type="PROSITE" id="PS01081">
    <property type="entry name" value="HTH_TETR_1"/>
    <property type="match status" value="1"/>
</dbReference>
<dbReference type="PANTHER" id="PTHR30055">
    <property type="entry name" value="HTH-TYPE TRANSCRIPTIONAL REGULATOR RUTR"/>
    <property type="match status" value="1"/>
</dbReference>
<dbReference type="InterPro" id="IPR023772">
    <property type="entry name" value="DNA-bd_HTH_TetR-type_CS"/>
</dbReference>
<evidence type="ECO:0000259" key="3">
    <source>
        <dbReference type="PROSITE" id="PS50977"/>
    </source>
</evidence>
<dbReference type="Proteomes" id="UP001239397">
    <property type="component" value="Chromosome"/>
</dbReference>
<sequence length="197" mass="21261">MAAKATTDSTRDRLLAAAEQLLLVTGYDSVSVRAICSAAGLNPAAVHYHFGSKEALVSAMLEDRLAPVWGDVLADVERRRREGWVPTAADLVDAVLEPLAGLAADPVGRLRLHLLARVLLSGRRMHWRSPWFGLDPWVELLRAARPDLTGEQASARWVLAFQLLLQVFGNPAAPAPPPPRIPLAAVRSFVTAGLDAP</sequence>
<dbReference type="PRINTS" id="PR00455">
    <property type="entry name" value="HTHTETR"/>
</dbReference>
<keyword evidence="1 2" id="KW-0238">DNA-binding</keyword>